<gene>
    <name evidence="3" type="ORF">SPHA_3811</name>
</gene>
<evidence type="ECO:0000313" key="4">
    <source>
        <dbReference type="Proteomes" id="UP000597762"/>
    </source>
</evidence>
<proteinExistence type="predicted"/>
<dbReference type="AlphaFoldDB" id="A0A812AT79"/>
<comment type="caution">
    <text evidence="3">The sequence shown here is derived from an EMBL/GenBank/DDBJ whole genome shotgun (WGS) entry which is preliminary data.</text>
</comment>
<dbReference type="Proteomes" id="UP000597762">
    <property type="component" value="Unassembled WGS sequence"/>
</dbReference>
<sequence>MVSNSLPFILQSRYQAHFGKAHFWKNVLYVAFVFCCLISTAQSERYWEIKRENGNIELCCFCLHQDLKNREHIIKECEVKFGQVNIPGYIGPPICSCLSSNKYPRCPDIHVCGNKSDCPNNKIYERCSVKELLTLKTMKCNDSLQWEHDIDCNATCMPSNNIKNGIAMCQLLGNKVVCNCTCKEGFVTSQTKNLSCIEAKNTICNPVKTEQYLLEILLPIVMIIIIGSIIIIIYCIWKKSCCFGHVPNAQESSYRQNDRDLNHIPGAQESNQTQIDEESSLLTDDGELNHTPGAQESNQTQIDEESSLPTDAQMSNHTPGDEESIHTPGDQETNHTTGDQESNYPQNDRDLNHTPGAQESNQTQIDEKSSLPMDDQPTNYTPGGVESLPYEDGYASMGFPLCPESLQGKSHHSAFLPGINLNMI</sequence>
<evidence type="ECO:0000256" key="2">
    <source>
        <dbReference type="SAM" id="Phobius"/>
    </source>
</evidence>
<feature type="transmembrane region" description="Helical" evidence="2">
    <location>
        <begin position="212"/>
        <end position="237"/>
    </location>
</feature>
<evidence type="ECO:0000313" key="3">
    <source>
        <dbReference type="EMBL" id="CAE1153323.1"/>
    </source>
</evidence>
<reference evidence="3" key="1">
    <citation type="submission" date="2021-01" db="EMBL/GenBank/DDBJ databases">
        <authorList>
            <person name="Li R."/>
            <person name="Bekaert M."/>
        </authorList>
    </citation>
    <scope>NUCLEOTIDE SEQUENCE</scope>
    <source>
        <strain evidence="3">Farmed</strain>
    </source>
</reference>
<keyword evidence="2" id="KW-0472">Membrane</keyword>
<feature type="compositionally biased region" description="Polar residues" evidence="1">
    <location>
        <begin position="330"/>
        <end position="346"/>
    </location>
</feature>
<dbReference type="EMBL" id="CAHIKZ030000114">
    <property type="protein sequence ID" value="CAE1153323.1"/>
    <property type="molecule type" value="Genomic_DNA"/>
</dbReference>
<keyword evidence="2" id="KW-1133">Transmembrane helix</keyword>
<keyword evidence="4" id="KW-1185">Reference proteome</keyword>
<feature type="region of interest" description="Disordered" evidence="1">
    <location>
        <begin position="283"/>
        <end position="381"/>
    </location>
</feature>
<evidence type="ECO:0000256" key="1">
    <source>
        <dbReference type="SAM" id="MobiDB-lite"/>
    </source>
</evidence>
<name>A0A812AT79_ACAPH</name>
<feature type="compositionally biased region" description="Polar residues" evidence="1">
    <location>
        <begin position="355"/>
        <end position="364"/>
    </location>
</feature>
<accession>A0A812AT79</accession>
<feature type="compositionally biased region" description="Polar residues" evidence="1">
    <location>
        <begin position="292"/>
        <end position="318"/>
    </location>
</feature>
<organism evidence="3 4">
    <name type="scientific">Acanthosepion pharaonis</name>
    <name type="common">Pharaoh cuttlefish</name>
    <name type="synonym">Sepia pharaonis</name>
    <dbReference type="NCBI Taxonomy" id="158019"/>
    <lineage>
        <taxon>Eukaryota</taxon>
        <taxon>Metazoa</taxon>
        <taxon>Spiralia</taxon>
        <taxon>Lophotrochozoa</taxon>
        <taxon>Mollusca</taxon>
        <taxon>Cephalopoda</taxon>
        <taxon>Coleoidea</taxon>
        <taxon>Decapodiformes</taxon>
        <taxon>Sepiida</taxon>
        <taxon>Sepiina</taxon>
        <taxon>Sepiidae</taxon>
        <taxon>Acanthosepion</taxon>
    </lineage>
</organism>
<protein>
    <submittedName>
        <fullName evidence="3">Uncharacterized protein</fullName>
    </submittedName>
</protein>
<keyword evidence="2" id="KW-0812">Transmembrane</keyword>